<feature type="region of interest" description="N-terminal hotdog fold" evidence="6">
    <location>
        <begin position="1698"/>
        <end position="1827"/>
    </location>
</feature>
<dbReference type="InterPro" id="IPR013968">
    <property type="entry name" value="PKS_KR"/>
</dbReference>
<dbReference type="PANTHER" id="PTHR43775">
    <property type="entry name" value="FATTY ACID SYNTHASE"/>
    <property type="match status" value="1"/>
</dbReference>
<dbReference type="InterPro" id="IPR049900">
    <property type="entry name" value="PKS_mFAS_DH"/>
</dbReference>
<dbReference type="SMART" id="SM00825">
    <property type="entry name" value="PKS_KS"/>
    <property type="match status" value="3"/>
</dbReference>
<dbReference type="GO" id="GO:0031177">
    <property type="term" value="F:phosphopantetheine binding"/>
    <property type="evidence" value="ECO:0007669"/>
    <property type="project" value="InterPro"/>
</dbReference>
<evidence type="ECO:0000259" key="10">
    <source>
        <dbReference type="PROSITE" id="PS52019"/>
    </source>
</evidence>
<evidence type="ECO:0000256" key="3">
    <source>
        <dbReference type="ARBA" id="ARBA00022679"/>
    </source>
</evidence>
<dbReference type="PANTHER" id="PTHR43775:SF37">
    <property type="entry name" value="SI:DKEY-61P9.11"/>
    <property type="match status" value="1"/>
</dbReference>
<feature type="domain" description="Ketosynthase family 3 (KS3)" evidence="9">
    <location>
        <begin position="2864"/>
        <end position="3296"/>
    </location>
</feature>
<reference evidence="11" key="2">
    <citation type="submission" date="2024-10" db="UniProtKB">
        <authorList>
            <consortium name="EnsemblProtists"/>
        </authorList>
    </citation>
    <scope>IDENTIFICATION</scope>
</reference>
<dbReference type="GO" id="GO:0004312">
    <property type="term" value="F:fatty acid synthase activity"/>
    <property type="evidence" value="ECO:0007669"/>
    <property type="project" value="TreeGrafter"/>
</dbReference>
<keyword evidence="4" id="KW-0456">Lyase</keyword>
<feature type="domain" description="Ketosynthase family 3 (KS3)" evidence="9">
    <location>
        <begin position="243"/>
        <end position="661"/>
    </location>
</feature>
<dbReference type="CDD" id="cd05195">
    <property type="entry name" value="enoyl_red"/>
    <property type="match status" value="1"/>
</dbReference>
<organism evidence="11 12">
    <name type="scientific">Emiliania huxleyi (strain CCMP1516)</name>
    <dbReference type="NCBI Taxonomy" id="280463"/>
    <lineage>
        <taxon>Eukaryota</taxon>
        <taxon>Haptista</taxon>
        <taxon>Haptophyta</taxon>
        <taxon>Prymnesiophyceae</taxon>
        <taxon>Isochrysidales</taxon>
        <taxon>Noelaerhabdaceae</taxon>
        <taxon>Emiliania</taxon>
    </lineage>
</organism>
<evidence type="ECO:0000256" key="7">
    <source>
        <dbReference type="SAM" id="MobiDB-lite"/>
    </source>
</evidence>
<dbReference type="InterPro" id="IPR020841">
    <property type="entry name" value="PKS_Beta-ketoAc_synthase_dom"/>
</dbReference>
<dbReference type="GeneID" id="17284474"/>
<dbReference type="eggNOG" id="KOG1202">
    <property type="taxonomic scope" value="Eukaryota"/>
</dbReference>
<dbReference type="InterPro" id="IPR023213">
    <property type="entry name" value="CAT-like_dom_sf"/>
</dbReference>
<reference evidence="12" key="1">
    <citation type="journal article" date="2013" name="Nature">
        <title>Pan genome of the phytoplankton Emiliania underpins its global distribution.</title>
        <authorList>
            <person name="Read B.A."/>
            <person name="Kegel J."/>
            <person name="Klute M.J."/>
            <person name="Kuo A."/>
            <person name="Lefebvre S.C."/>
            <person name="Maumus F."/>
            <person name="Mayer C."/>
            <person name="Miller J."/>
            <person name="Monier A."/>
            <person name="Salamov A."/>
            <person name="Young J."/>
            <person name="Aguilar M."/>
            <person name="Claverie J.M."/>
            <person name="Frickenhaus S."/>
            <person name="Gonzalez K."/>
            <person name="Herman E.K."/>
            <person name="Lin Y.C."/>
            <person name="Napier J."/>
            <person name="Ogata H."/>
            <person name="Sarno A.F."/>
            <person name="Shmutz J."/>
            <person name="Schroeder D."/>
            <person name="de Vargas C."/>
            <person name="Verret F."/>
            <person name="von Dassow P."/>
            <person name="Valentin K."/>
            <person name="Van de Peer Y."/>
            <person name="Wheeler G."/>
            <person name="Dacks J.B."/>
            <person name="Delwiche C.F."/>
            <person name="Dyhrman S.T."/>
            <person name="Glockner G."/>
            <person name="John U."/>
            <person name="Richards T."/>
            <person name="Worden A.Z."/>
            <person name="Zhang X."/>
            <person name="Grigoriev I.V."/>
            <person name="Allen A.E."/>
            <person name="Bidle K."/>
            <person name="Borodovsky M."/>
            <person name="Bowler C."/>
            <person name="Brownlee C."/>
            <person name="Cock J.M."/>
            <person name="Elias M."/>
            <person name="Gladyshev V.N."/>
            <person name="Groth M."/>
            <person name="Guda C."/>
            <person name="Hadaegh A."/>
            <person name="Iglesias-Rodriguez M.D."/>
            <person name="Jenkins J."/>
            <person name="Jones B.M."/>
            <person name="Lawson T."/>
            <person name="Leese F."/>
            <person name="Lindquist E."/>
            <person name="Lobanov A."/>
            <person name="Lomsadze A."/>
            <person name="Malik S.B."/>
            <person name="Marsh M.E."/>
            <person name="Mackinder L."/>
            <person name="Mock T."/>
            <person name="Mueller-Roeber B."/>
            <person name="Pagarete A."/>
            <person name="Parker M."/>
            <person name="Probert I."/>
            <person name="Quesneville H."/>
            <person name="Raines C."/>
            <person name="Rensing S.A."/>
            <person name="Riano-Pachon D.M."/>
            <person name="Richier S."/>
            <person name="Rokitta S."/>
            <person name="Shiraiwa Y."/>
            <person name="Soanes D.M."/>
            <person name="van der Giezen M."/>
            <person name="Wahlund T.M."/>
            <person name="Williams B."/>
            <person name="Wilson W."/>
            <person name="Wolfe G."/>
            <person name="Wurch L.L."/>
        </authorList>
    </citation>
    <scope>NUCLEOTIDE SEQUENCE</scope>
</reference>
<dbReference type="InterPro" id="IPR020843">
    <property type="entry name" value="ER"/>
</dbReference>
<keyword evidence="5" id="KW-0511">Multifunctional enzyme</keyword>
<dbReference type="GO" id="GO:0006633">
    <property type="term" value="P:fatty acid biosynthetic process"/>
    <property type="evidence" value="ECO:0007669"/>
    <property type="project" value="TreeGrafter"/>
</dbReference>
<dbReference type="InterPro" id="IPR050091">
    <property type="entry name" value="PKS_NRPS_Biosynth_Enz"/>
</dbReference>
<dbReference type="Pfam" id="PF02801">
    <property type="entry name" value="Ketoacyl-synt_C"/>
    <property type="match status" value="3"/>
</dbReference>
<dbReference type="InterPro" id="IPR009081">
    <property type="entry name" value="PP-bd_ACP"/>
</dbReference>
<evidence type="ECO:0000256" key="4">
    <source>
        <dbReference type="ARBA" id="ARBA00023239"/>
    </source>
</evidence>
<dbReference type="InterPro" id="IPR006162">
    <property type="entry name" value="Ppantetheine_attach_site"/>
</dbReference>
<dbReference type="PaxDb" id="2903-EOD39276"/>
<dbReference type="SUPFAM" id="SSF52777">
    <property type="entry name" value="CoA-dependent acyltransferases"/>
    <property type="match status" value="1"/>
</dbReference>
<feature type="domain" description="Carrier" evidence="8">
    <location>
        <begin position="147"/>
        <end position="223"/>
    </location>
</feature>
<dbReference type="Pfam" id="PF21089">
    <property type="entry name" value="PKS_DH_N"/>
    <property type="match status" value="1"/>
</dbReference>
<name>A0A0D3KU41_EMIH1</name>
<keyword evidence="12" id="KW-1185">Reference proteome</keyword>
<keyword evidence="1" id="KW-0596">Phosphopantetheine</keyword>
<dbReference type="STRING" id="2903.R1FUA6"/>
<dbReference type="GO" id="GO:0016491">
    <property type="term" value="F:oxidoreductase activity"/>
    <property type="evidence" value="ECO:0007669"/>
    <property type="project" value="InterPro"/>
</dbReference>
<evidence type="ECO:0000256" key="1">
    <source>
        <dbReference type="ARBA" id="ARBA00022450"/>
    </source>
</evidence>
<dbReference type="InterPro" id="IPR057326">
    <property type="entry name" value="KR_dom"/>
</dbReference>
<dbReference type="PROSITE" id="PS52004">
    <property type="entry name" value="KS3_2"/>
    <property type="match status" value="3"/>
</dbReference>
<dbReference type="Gene3D" id="3.40.50.720">
    <property type="entry name" value="NAD(P)-binding Rossmann-like Domain"/>
    <property type="match status" value="4"/>
</dbReference>
<dbReference type="InterPro" id="IPR001031">
    <property type="entry name" value="Thioesterase"/>
</dbReference>
<dbReference type="Pfam" id="PF08659">
    <property type="entry name" value="KR"/>
    <property type="match status" value="2"/>
</dbReference>
<dbReference type="InterPro" id="IPR016039">
    <property type="entry name" value="Thiolase-like"/>
</dbReference>
<dbReference type="InterPro" id="IPR042104">
    <property type="entry name" value="PKS_dehydratase_sf"/>
</dbReference>
<evidence type="ECO:0000256" key="2">
    <source>
        <dbReference type="ARBA" id="ARBA00022553"/>
    </source>
</evidence>
<evidence type="ECO:0000313" key="11">
    <source>
        <dbReference type="EnsemblProtists" id="EOD39276"/>
    </source>
</evidence>
<feature type="active site" description="Proton donor; for dehydratase activity" evidence="6">
    <location>
        <position position="1901"/>
    </location>
</feature>
<dbReference type="PROSITE" id="PS50075">
    <property type="entry name" value="CARRIER"/>
    <property type="match status" value="3"/>
</dbReference>
<dbReference type="InterPro" id="IPR011032">
    <property type="entry name" value="GroES-like_sf"/>
</dbReference>
<dbReference type="KEGG" id="ehx:EMIHUDRAFT_631889"/>
<dbReference type="SUPFAM" id="SSF50129">
    <property type="entry name" value="GroES-like"/>
    <property type="match status" value="1"/>
</dbReference>
<feature type="domain" description="Carrier" evidence="8">
    <location>
        <begin position="1157"/>
        <end position="1233"/>
    </location>
</feature>
<dbReference type="Gene3D" id="3.10.129.110">
    <property type="entry name" value="Polyketide synthase dehydratase"/>
    <property type="match status" value="1"/>
</dbReference>
<dbReference type="InterPro" id="IPR029058">
    <property type="entry name" value="AB_hydrolase_fold"/>
</dbReference>
<dbReference type="SUPFAM" id="SSF53474">
    <property type="entry name" value="alpha/beta-Hydrolases"/>
    <property type="match status" value="1"/>
</dbReference>
<feature type="region of interest" description="C-terminal hotdog fold" evidence="6">
    <location>
        <begin position="1844"/>
        <end position="1994"/>
    </location>
</feature>
<dbReference type="InterPro" id="IPR001242">
    <property type="entry name" value="Condensation_dom"/>
</dbReference>
<evidence type="ECO:0000259" key="8">
    <source>
        <dbReference type="PROSITE" id="PS50075"/>
    </source>
</evidence>
<dbReference type="Gene3D" id="1.10.1200.10">
    <property type="entry name" value="ACP-like"/>
    <property type="match status" value="3"/>
</dbReference>
<feature type="domain" description="Ketosynthase family 3 (KS3)" evidence="9">
    <location>
        <begin position="1252"/>
        <end position="1665"/>
    </location>
</feature>
<feature type="region of interest" description="Disordered" evidence="7">
    <location>
        <begin position="878"/>
        <end position="902"/>
    </location>
</feature>
<keyword evidence="2" id="KW-0597">Phosphoprotein</keyword>
<protein>
    <recommendedName>
        <fullName evidence="13">3-hydroxyacyl-[acyl-carrier-protein] dehydratase</fullName>
    </recommendedName>
</protein>
<feature type="region of interest" description="Disordered" evidence="7">
    <location>
        <begin position="1130"/>
        <end position="1153"/>
    </location>
</feature>
<dbReference type="InterPro" id="IPR014030">
    <property type="entry name" value="Ketoacyl_synth_N"/>
</dbReference>
<dbReference type="SMART" id="SM00829">
    <property type="entry name" value="PKS_ER"/>
    <property type="match status" value="1"/>
</dbReference>
<dbReference type="GO" id="GO:0044550">
    <property type="term" value="P:secondary metabolite biosynthetic process"/>
    <property type="evidence" value="ECO:0007669"/>
    <property type="project" value="UniProtKB-ARBA"/>
</dbReference>
<evidence type="ECO:0000256" key="5">
    <source>
        <dbReference type="ARBA" id="ARBA00023268"/>
    </source>
</evidence>
<dbReference type="Pfam" id="PF00668">
    <property type="entry name" value="Condensation"/>
    <property type="match status" value="1"/>
</dbReference>
<feature type="active site" description="Proton acceptor; for dehydratase activity" evidence="6">
    <location>
        <position position="1730"/>
    </location>
</feature>
<proteinExistence type="predicted"/>
<dbReference type="InterPro" id="IPR020807">
    <property type="entry name" value="PKS_DH"/>
</dbReference>
<dbReference type="RefSeq" id="XP_005791705.1">
    <property type="nucleotide sequence ID" value="XM_005791648.1"/>
</dbReference>
<dbReference type="SMART" id="SM00823">
    <property type="entry name" value="PKS_PP"/>
    <property type="match status" value="3"/>
</dbReference>
<evidence type="ECO:0008006" key="13">
    <source>
        <dbReference type="Google" id="ProtNLM"/>
    </source>
</evidence>
<dbReference type="CDD" id="cd00833">
    <property type="entry name" value="PKS"/>
    <property type="match status" value="3"/>
</dbReference>
<dbReference type="GO" id="GO:0016829">
    <property type="term" value="F:lyase activity"/>
    <property type="evidence" value="ECO:0007669"/>
    <property type="project" value="UniProtKB-KW"/>
</dbReference>
<dbReference type="SMART" id="SM00824">
    <property type="entry name" value="PKS_TE"/>
    <property type="match status" value="1"/>
</dbReference>
<dbReference type="InterPro" id="IPR049551">
    <property type="entry name" value="PKS_DH_C"/>
</dbReference>
<feature type="domain" description="Carrier" evidence="8">
    <location>
        <begin position="2769"/>
        <end position="2845"/>
    </location>
</feature>
<evidence type="ECO:0000256" key="6">
    <source>
        <dbReference type="PROSITE-ProRule" id="PRU01363"/>
    </source>
</evidence>
<dbReference type="Pfam" id="PF00109">
    <property type="entry name" value="ketoacyl-synt"/>
    <property type="match status" value="3"/>
</dbReference>
<dbReference type="SMART" id="SM00822">
    <property type="entry name" value="PKS_KR"/>
    <property type="match status" value="2"/>
</dbReference>
<dbReference type="Pfam" id="PF00975">
    <property type="entry name" value="Thioesterase"/>
    <property type="match status" value="1"/>
</dbReference>
<dbReference type="SUPFAM" id="SSF47336">
    <property type="entry name" value="ACP-like"/>
    <property type="match status" value="3"/>
</dbReference>
<dbReference type="InterPro" id="IPR049552">
    <property type="entry name" value="PKS_DH_N"/>
</dbReference>
<dbReference type="PROSITE" id="PS00012">
    <property type="entry name" value="PHOSPHOPANTETHEINE"/>
    <property type="match status" value="1"/>
</dbReference>
<dbReference type="SMART" id="SM00826">
    <property type="entry name" value="PKS_DH"/>
    <property type="match status" value="1"/>
</dbReference>
<dbReference type="InterPro" id="IPR020802">
    <property type="entry name" value="TesA-like"/>
</dbReference>
<dbReference type="InterPro" id="IPR036736">
    <property type="entry name" value="ACP-like_sf"/>
</dbReference>
<dbReference type="Gene3D" id="3.90.180.10">
    <property type="entry name" value="Medium-chain alcohol dehydrogenases, catalytic domain"/>
    <property type="match status" value="1"/>
</dbReference>
<dbReference type="Proteomes" id="UP000013827">
    <property type="component" value="Unassembled WGS sequence"/>
</dbReference>
<dbReference type="InterPro" id="IPR036291">
    <property type="entry name" value="NAD(P)-bd_dom_sf"/>
</dbReference>
<evidence type="ECO:0000313" key="12">
    <source>
        <dbReference type="Proteomes" id="UP000013827"/>
    </source>
</evidence>
<feature type="domain" description="PKS/mFAS DH" evidence="10">
    <location>
        <begin position="1698"/>
        <end position="1994"/>
    </location>
</feature>
<dbReference type="Gene3D" id="3.30.559.10">
    <property type="entry name" value="Chloramphenicol acetyltransferase-like domain"/>
    <property type="match status" value="1"/>
</dbReference>
<dbReference type="SUPFAM" id="SSF51735">
    <property type="entry name" value="NAD(P)-binding Rossmann-fold domains"/>
    <property type="match status" value="4"/>
</dbReference>
<dbReference type="PROSITE" id="PS52019">
    <property type="entry name" value="PKS_MFAS_DH"/>
    <property type="match status" value="1"/>
</dbReference>
<dbReference type="InterPro" id="IPR020806">
    <property type="entry name" value="PKS_PP-bd"/>
</dbReference>
<dbReference type="Gene3D" id="3.40.47.10">
    <property type="match status" value="3"/>
</dbReference>
<keyword evidence="3" id="KW-0808">Transferase</keyword>
<dbReference type="EnsemblProtists" id="EOD39276">
    <property type="protein sequence ID" value="EOD39276"/>
    <property type="gene ID" value="EMIHUDRAFT_631889"/>
</dbReference>
<dbReference type="SUPFAM" id="SSF53901">
    <property type="entry name" value="Thiolase-like"/>
    <property type="match status" value="4"/>
</dbReference>
<accession>A0A0D3KU41</accession>
<dbReference type="Pfam" id="PF14765">
    <property type="entry name" value="PS-DH"/>
    <property type="match status" value="1"/>
</dbReference>
<dbReference type="Pfam" id="PF00550">
    <property type="entry name" value="PP-binding"/>
    <property type="match status" value="3"/>
</dbReference>
<dbReference type="HOGENOM" id="CLU_223681_0_0_1"/>
<dbReference type="InterPro" id="IPR014031">
    <property type="entry name" value="Ketoacyl_synth_C"/>
</dbReference>
<sequence length="4453" mass="455975">MCAIAAAKKTAAALWCSTESAPSRASPRITAGTSRCSGTAPTTASPAKAAALVATRPGCAAPMQLHTSPRQLQRVASATATGAAPESFAAQACTATLDAVLPTYQASGLRGICLQHLRLAAFAARRQHSPPPPLATAASLAADSVCPAPAATVASVQIEVEALLGAPLPSADRGLMELGLDSFDIEELAQRLASRHPLSALAPSDLFGAPTVSALAALISQRTAGDGSRPSADPPHAAGPAVHAAARLTSLAASLPPASGPRGTREMAASGADVVSEAPAERWSLPATDAAAGRMRHGAILSGVELFDGAFFGVSPAEAAAMDPQQRLLLERGYEALHGAGLARHELLGLSTGVFLGASYSDFERLLHGKAPPSAYAATGGSLAVASGRLSYTLGLQGPAVSYDTACSAALTASHAATSALRLGECESGLVAGVSLMLLPDVSHSFAVAGMLSALGRSHTFDRRADGYARGEACCAWLLQGGATARRPVASALGSCVRQDGKSASLTAPNGLAQQSLLEAALADAAVVADSLACSEAHGTGTSLGDPIEARSLAAAVLARRGGGEALAVGSIKANCGHGEPAAGAGGLLRLLLGLCGAEAPPNAQLRALNPLVSAAVAGKACVLPTQLAALRSTAAAAGSQEGGVSSFGYSGTIVHAVLRVTPGGEALVALVRRAESGPRYRRLCYSLGPARAAAEAPGRRRLYELTWRSVGLAPPQSPDVVITCAAIGDRLSASPRAAAALPLERLASPHLSRLSLWLPPAGSCAPQVDALAVLVELLRTLVALVGEGSPRRPAPQLQLVASTSSLAVPLARAGQVAHAGLLGFSRVVWREAPSLRFGLVDCALRLRRGEKPQLWLREAEGSHVAVQGRRGFSAGLCSSNVSSRRRGREQGSSTPEQQLVTGGMGGLGLQTALMLARRRAGGAEIVLLSRSGAVAHTGQGLEATLRLLRTRARALSILAADVGCATDVTSALAAAPRVGRIVHAAGVLQRSLLQTTGRAELSIAFHAKARGCFLLHAATQRQRIGGLLLFSSVVAALGNIGQAGYAAANSFLDEHARGRTQRGLAAASAQLPLIEGVGMAAAEFRKQGLRGAAVLRGFEPVPRVALAACLGQLLRALGNGSVLTPLLSPDALHAHGPQPPPSPRHAADPTPYGAEARRGALQSAILAVVTEISGSAVAWDAHSAFLECGLASLDLVEAAHALGRRTGVRLEPTTLFARPNMASLLAYLLERTGSPAVGAAAGAMRRSGSLPVSASVCHCAARVPGGAGRRHVWPLVAASGDAVSKLPLRLELAQAAPHARGSAAQFSFASRGAFLSGIGRFDSAFFGIAPLEAASMDPRQRMLLEVGYEAFHAGGPASKAPRADGVFLGLEASEWEGLRQGALRPHALTATSSAVAAGRLSYCLGLQGPCWTCDAACASSLVALHCGLQSCEASDADRALAAGANLLLLLDASVTMGSAGMLARDGRCKTFDARADGYVRAEACVAAVLATKFVAVEMCCILGRAVRQDGRSASLTAPNAAAQETLLNAAGAMAPLEQRIGDRGLEAHGTGTALGDPIEMAAVRAVDRERDSPPLAVGATKASFGHSEAASGLGGLLSILAMLDQAGGAPNAQLRRINPLIRDGQGVNEHPTSFNTQRDRRVDIVTGVSSFGYSGTIAHALARRAQPIGSINPLCLGGLRAPAAFRRRRFAWGEAAHPLRQHRWPAAEAATLSFRSPADGVLAALVADHRVRGRVVFPAAAHLEMARAVCCGDAAGGASSTRATLRQGVFVQPLPLDEPLGLWVGCAVVEGAMARVETRSWREADQREQAGAPHETALHMSADVGAAGRQRSPAAARLRTRLAAALCPAAAYASLRSSGLEYGRSFRVLEAAWAGAAAASALLHRRRYGEGTLVHPADLDGALQLSALLTAQPARGGTALPFAVEEAGLGGQAASLLLAVASASGPDTAAVWLCHRGGASEGADSAGGGLAGGGCLARLVGLRSRQLVDGAGAGEAQGHLYQTAWRRSDLGPSPGQPSAALLAVRPATRDAAAAASPPPVGGAARLLGQFSAGGMLHVDSLAALEAGLRHVVALAAAAAPAGLRLLTLGAQQASPRGAMRITDAGLWGLSRAARQESMGSSLACTDWSLESQGGGGTVGVLAALEALAAAGELETAVCTDGRDVLAPRLARASDSTSRRPAWLRLGARGALSALVVEPQPPFRLPPSRGETELSVRAVGLNFRDVLNVLGEYPGDPGPPGSDCSGVAAGAGATGARLGLATGALASLARADSRLVVPKPAALTFEQASSLPTAWMTSHVALSDSTPSARKRCLLHAGAGGVGLAATVYARWLRLRISVTAGARAKHRFLRQTGALEQWSSRSGGAFAWGGASQLRGARLDVVLSSLSRDFTACSWALLCESGHFEEIGKRGVWSRGRAAGAVPHARFHAIALDSLAEREAPRARLTLLVLRSRATARVAVGLPRVSFWLEQAVAAAFRWLQSGRSIGKVVVRLRAPPSTPAAQASHLLSGGTGALGQATAGWLAQRGATRLIFASRGGGSVSSGPAGLPSGSAALFVRCDVAQPREVERALALAANPPAAPLRGVWHAAGVLADGLLAQQGASGLRRVSASKSHGAALLHRAGSALPLQASVLFSSIAALFGGAGQANYSAASSGLDALARGVHARGRAALSVQWGPWASSGMAAADNVRTRLQASGIGLLGIAEGGPALAAALSRDAPPVLAAVAVRWDRFLAGRATPALLSAFGRPGGAGGKASRRAEATGAVAAATRSLSVAEVLELVHRTAGATADADTPLLEAGVDSLGAVELRNQLHAAVGGRAALPSTLVFDHPSARQLAAYLSDGATPEPAAPLHRAPAAHERGRVAVLVTGASAVLPSGAAGAEAVWRVAMSAADLISEVPAERWPLGPRPDSAAGDAVSSRVRHGGFARGVELFDGAFFGVSPAEAAAMDPQQRLLLERGYEALHGAGERREGLAGSLTGVFVGIASTDFAAALASQSVGGVYAATGGAHSVASGRLSFALGLHGPCAAYDTACSSALVAGHAALRSLQLGESSAALVSAVNVMLSPRVGLTFAVAGMTSVLGRSHTLDRRADGYARAEACTAAALRPAGSQPGGPHEPVATLSGSCVRQDGRSASLTAPNGLAQRALISSATADACRTPHSVAGFELAAAGSLLGDAVETLSLCGILDAPCTAPDSSTSVAAVLTGIKASVGHAEPAAGLTSLLASLASLRVGQHAPHAQLRSLNTSCIQSDSETVSMCLPVACSPVRAGPSPPSGGTSAFGFSGTIAHSVAEALSSPILGSPLPAAPRLFRRGIAWSVPSSDYSRPAGEAVGHHVTQDQAGATPRAPHPDALAVIRRGLRDLGASQDLDIPLAAAGLDSRALLSLWHATIAPVCGGVVPSAFWRLLADEESTGRGVAAALQKTIELTQPAGEQGAGQVEERPPELQPRLRVETLARPFDPLDTQSFGAVRGPVAPSGCVFYIPGLPGVCQLEFVQLCQHLADVTVVGLPYAAAMARPALTMESLAFYLVSEMRAVQPEGPYKVAGFSLGGCIAMAVCRALEEIGHSVHSLVLLDPIFPSSSWVPRPCLKLALRSLQQPAAPSHGEGALAWDVVLRLASAAAASPPLDTPTLLVHAVGPLTLPGGPRTSAGLAAGFDRGDAVLASAKRLRRVRVSGSHASFLTDPAEARRALAAVREFLQQGASQWSEEDEALAWAVEFLSGQRPGGDSEAIADTPLAQLGLSSFALRALVGGAVQRLSSGSGGGAASYGSAALTAGLEDFSGSVRDFVARLAAAAGSAPSAAEWSHEMPPPLTPTSAFEPVDPSEARRHYSLRPSARSRRCYGQGTVLVLAAEGGSELLFESVWPSAVTLRHGPRYEARQRGERSLLFVCRPGSLEDYRRCFADPRWGQVAAISLVLNCWQPPSDSAALGILRASVLSRRIHLAAPARYLRLAPEGTQPSASRIADLDAAIMRPLAEVVQLTGPDRTPVSSAALGAAALRVARASRPPPLVQLRASAGPGGSLVASATSSRLAGVEQEAHAASSWSLVHFRGDEAPRASSSASAGVSHLSIYYEVQGPLNPLLLQAALDDVVLRSPALRTTLPDRGLRGVAHSHLVVPLQVVRCIGSSEKLARALSPDNLHRRLNFERGPLLRVLACVKAPDHWLLALVAHHAILDLYSTHQVTQQLLAAYTHSLRAACPALPRPVFTLEREVEATGVARPIAVDLSRLLAAAPQLPPIDRSGGRRDACCRPWTLGGAREWAAAMERGRALGGNAFQVAAALLAAACVSGEPRPISLCWTQREIMDRRMCNGSSLRVFSFSAEEARGGFVPLLRAVQRQMRSPAPALQLLTSRPAPTEAVVVISQLLQPAEPSLRGVARQSALSARPALSLDELPLPLLMPKGIDIYFMLDDGQGHDHRPPSGSVLHHKGVAVGLVERLVAGLARGVGGA</sequence>
<evidence type="ECO:0000259" key="9">
    <source>
        <dbReference type="PROSITE" id="PS52004"/>
    </source>
</evidence>
<dbReference type="Gene3D" id="3.40.50.1820">
    <property type="entry name" value="alpha/beta hydrolase"/>
    <property type="match status" value="1"/>
</dbReference>